<dbReference type="Gene3D" id="3.90.420.10">
    <property type="entry name" value="Oxidoreductase, molybdopterin-binding domain"/>
    <property type="match status" value="1"/>
</dbReference>
<dbReference type="EMBL" id="CAEZSP010000006">
    <property type="protein sequence ID" value="CAB4537361.1"/>
    <property type="molecule type" value="Genomic_DNA"/>
</dbReference>
<reference evidence="2" key="1">
    <citation type="submission" date="2020-05" db="EMBL/GenBank/DDBJ databases">
        <authorList>
            <person name="Chiriac C."/>
            <person name="Salcher M."/>
            <person name="Ghai R."/>
            <person name="Kavagutti S V."/>
        </authorList>
    </citation>
    <scope>NUCLEOTIDE SEQUENCE</scope>
</reference>
<proteinExistence type="predicted"/>
<evidence type="ECO:0000259" key="1">
    <source>
        <dbReference type="Pfam" id="PF00174"/>
    </source>
</evidence>
<dbReference type="AlphaFoldDB" id="A0A6J6BEE7"/>
<dbReference type="InterPro" id="IPR000572">
    <property type="entry name" value="OxRdtase_Mopterin-bd_dom"/>
</dbReference>
<gene>
    <name evidence="2" type="ORF">UFOPK1440_00238</name>
    <name evidence="3" type="ORF">UFOPK1946_00850</name>
</gene>
<organism evidence="2">
    <name type="scientific">freshwater metagenome</name>
    <dbReference type="NCBI Taxonomy" id="449393"/>
    <lineage>
        <taxon>unclassified sequences</taxon>
        <taxon>metagenomes</taxon>
        <taxon>ecological metagenomes</taxon>
    </lineage>
</organism>
<dbReference type="EMBL" id="CAEZVG010000048">
    <property type="protein sequence ID" value="CAB4626040.1"/>
    <property type="molecule type" value="Genomic_DNA"/>
</dbReference>
<accession>A0A6J6BEE7</accession>
<evidence type="ECO:0000313" key="3">
    <source>
        <dbReference type="EMBL" id="CAB4626040.1"/>
    </source>
</evidence>
<sequence>MRMKRIMTATLIAMLLITTAPVTFAADNNPYGTSTVDPAGPNEVIFKVSKGGREVGFTVSRLLKMKSSTISIYEPFIKKRQTFTVVPMKNFFALAGISGKDKVITTALNDYTYTNTASKFIEAGAFIAIKRNGAEISYDQGGPLRIVFSDKSKWATYLDAWNWSLASFSVK</sequence>
<evidence type="ECO:0000313" key="2">
    <source>
        <dbReference type="EMBL" id="CAB4537361.1"/>
    </source>
</evidence>
<protein>
    <submittedName>
        <fullName evidence="2">Unannotated protein</fullName>
    </submittedName>
</protein>
<feature type="domain" description="Oxidoreductase molybdopterin-binding" evidence="1">
    <location>
        <begin position="81"/>
        <end position="149"/>
    </location>
</feature>
<dbReference type="InterPro" id="IPR036374">
    <property type="entry name" value="OxRdtase_Mopterin-bd_sf"/>
</dbReference>
<dbReference type="Pfam" id="PF00174">
    <property type="entry name" value="Oxidored_molyb"/>
    <property type="match status" value="1"/>
</dbReference>
<dbReference type="SUPFAM" id="SSF56524">
    <property type="entry name" value="Oxidoreductase molybdopterin-binding domain"/>
    <property type="match status" value="1"/>
</dbReference>
<name>A0A6J6BEE7_9ZZZZ</name>